<evidence type="ECO:0000313" key="11">
    <source>
        <dbReference type="Proteomes" id="UP000183585"/>
    </source>
</evidence>
<evidence type="ECO:0000256" key="1">
    <source>
        <dbReference type="ARBA" id="ARBA00001974"/>
    </source>
</evidence>
<dbReference type="GO" id="GO:0003995">
    <property type="term" value="F:acyl-CoA dehydrogenase activity"/>
    <property type="evidence" value="ECO:0007669"/>
    <property type="project" value="TreeGrafter"/>
</dbReference>
<dbReference type="AlphaFoldDB" id="A0A1C4YH68"/>
<dbReference type="Gene3D" id="1.20.140.10">
    <property type="entry name" value="Butyryl-CoA Dehydrogenase, subunit A, domain 3"/>
    <property type="match status" value="1"/>
</dbReference>
<dbReference type="RefSeq" id="WP_074475063.1">
    <property type="nucleotide sequence ID" value="NZ_FMCT01000006.1"/>
</dbReference>
<keyword evidence="4 5" id="KW-0274">FAD</keyword>
<dbReference type="GO" id="GO:0050660">
    <property type="term" value="F:flavin adenine dinucleotide binding"/>
    <property type="evidence" value="ECO:0007669"/>
    <property type="project" value="InterPro"/>
</dbReference>
<evidence type="ECO:0000256" key="5">
    <source>
        <dbReference type="RuleBase" id="RU362125"/>
    </source>
</evidence>
<comment type="similarity">
    <text evidence="2 5">Belongs to the acyl-CoA dehydrogenase family.</text>
</comment>
<evidence type="ECO:0000256" key="3">
    <source>
        <dbReference type="ARBA" id="ARBA00022630"/>
    </source>
</evidence>
<evidence type="ECO:0000259" key="8">
    <source>
        <dbReference type="Pfam" id="PF02770"/>
    </source>
</evidence>
<dbReference type="InterPro" id="IPR037069">
    <property type="entry name" value="AcylCoA_DH/ox_N_sf"/>
</dbReference>
<dbReference type="InterPro" id="IPR006091">
    <property type="entry name" value="Acyl-CoA_Oxase/DH_mid-dom"/>
</dbReference>
<evidence type="ECO:0000256" key="6">
    <source>
        <dbReference type="SAM" id="MobiDB-lite"/>
    </source>
</evidence>
<evidence type="ECO:0000256" key="4">
    <source>
        <dbReference type="ARBA" id="ARBA00022827"/>
    </source>
</evidence>
<dbReference type="InterPro" id="IPR013786">
    <property type="entry name" value="AcylCoA_DH/ox_N"/>
</dbReference>
<name>A0A1C4YH68_9ACTN</name>
<dbReference type="PANTHER" id="PTHR43884:SF12">
    <property type="entry name" value="ISOVALERYL-COA DEHYDROGENASE, MITOCHONDRIAL-RELATED"/>
    <property type="match status" value="1"/>
</dbReference>
<organism evidence="10 11">
    <name type="scientific">Micromonospora carbonacea</name>
    <dbReference type="NCBI Taxonomy" id="47853"/>
    <lineage>
        <taxon>Bacteria</taxon>
        <taxon>Bacillati</taxon>
        <taxon>Actinomycetota</taxon>
        <taxon>Actinomycetes</taxon>
        <taxon>Micromonosporales</taxon>
        <taxon>Micromonosporaceae</taxon>
        <taxon>Micromonospora</taxon>
    </lineage>
</organism>
<dbReference type="SUPFAM" id="SSF47203">
    <property type="entry name" value="Acyl-CoA dehydrogenase C-terminal domain-like"/>
    <property type="match status" value="1"/>
</dbReference>
<feature type="region of interest" description="Disordered" evidence="6">
    <location>
        <begin position="385"/>
        <end position="419"/>
    </location>
</feature>
<dbReference type="FunFam" id="1.10.540.10:FF:000026">
    <property type="entry name" value="Acyl-CoA dehydrogenase medium chain"/>
    <property type="match status" value="1"/>
</dbReference>
<proteinExistence type="inferred from homology"/>
<dbReference type="Gene3D" id="2.40.110.10">
    <property type="entry name" value="Butyryl-CoA Dehydrogenase, subunit A, domain 2"/>
    <property type="match status" value="1"/>
</dbReference>
<feature type="domain" description="Acyl-CoA dehydrogenase/oxidase C-terminal" evidence="7">
    <location>
        <begin position="228"/>
        <end position="378"/>
    </location>
</feature>
<dbReference type="InterPro" id="IPR009075">
    <property type="entry name" value="AcylCo_DH/oxidase_C"/>
</dbReference>
<dbReference type="PANTHER" id="PTHR43884">
    <property type="entry name" value="ACYL-COA DEHYDROGENASE"/>
    <property type="match status" value="1"/>
</dbReference>
<feature type="domain" description="Acyl-CoA oxidase/dehydrogenase middle" evidence="8">
    <location>
        <begin position="124"/>
        <end position="216"/>
    </location>
</feature>
<dbReference type="SUPFAM" id="SSF56645">
    <property type="entry name" value="Acyl-CoA dehydrogenase NM domain-like"/>
    <property type="match status" value="1"/>
</dbReference>
<protein>
    <submittedName>
        <fullName evidence="10">Acyl-CoA dehydrogenase</fullName>
    </submittedName>
</protein>
<dbReference type="Gene3D" id="1.10.540.10">
    <property type="entry name" value="Acyl-CoA dehydrogenase/oxidase, N-terminal domain"/>
    <property type="match status" value="1"/>
</dbReference>
<dbReference type="InterPro" id="IPR046373">
    <property type="entry name" value="Acyl-CoA_Oxase/DH_mid-dom_sf"/>
</dbReference>
<evidence type="ECO:0000256" key="2">
    <source>
        <dbReference type="ARBA" id="ARBA00009347"/>
    </source>
</evidence>
<sequence>MVDGYHLTPRHTRLRDTVRAFAEAEVRPRVAELEADRGVARDLSRQIARQGWLGVTIDPAYGGLGLGHLAKTIIIEELSRVSAAMGAMLQASHLGTAKIIHFGDDTQKRTWLPAIAAGDCLPTIAVTEPGSGSHVLGITTTAVRDGDDYLLTGTKTFVGNSHIGDLHGVVARTRPGTRGLSAFLIETDRPGVRLTPHEPSMGLHGFSFGEIVFDNCRVPAANRLGAEGDGLDVAYSSSVLYGRPNLAAVALGIHQAVLDTTTAYATGQRRYGNPLADLPTVRQRIGAIQSRLMVARLAAYHAVHLLDSGRPCDAELVNAKLINAEHTIDSARTAMEIHAAHGLHPAQSPLERYFRDALHIVAPAGTSDIQLLRLAEHALGTTKQPWSTRFRSAARPTRQRGAVTPTPRAGTSGADSLAC</sequence>
<reference evidence="11" key="1">
    <citation type="submission" date="2016-06" db="EMBL/GenBank/DDBJ databases">
        <authorList>
            <person name="Varghese N."/>
            <person name="Submissions Spin"/>
        </authorList>
    </citation>
    <scope>NUCLEOTIDE SEQUENCE [LARGE SCALE GENOMIC DNA]</scope>
    <source>
        <strain evidence="11">DSM 43168</strain>
    </source>
</reference>
<dbReference type="Pfam" id="PF02771">
    <property type="entry name" value="Acyl-CoA_dh_N"/>
    <property type="match status" value="1"/>
</dbReference>
<keyword evidence="11" id="KW-1185">Reference proteome</keyword>
<dbReference type="InterPro" id="IPR036250">
    <property type="entry name" value="AcylCo_DH-like_C"/>
</dbReference>
<dbReference type="InterPro" id="IPR009100">
    <property type="entry name" value="AcylCoA_DH/oxidase_NM_dom_sf"/>
</dbReference>
<dbReference type="Pfam" id="PF00441">
    <property type="entry name" value="Acyl-CoA_dh_1"/>
    <property type="match status" value="1"/>
</dbReference>
<dbReference type="Pfam" id="PF02770">
    <property type="entry name" value="Acyl-CoA_dh_M"/>
    <property type="match status" value="1"/>
</dbReference>
<evidence type="ECO:0000313" key="10">
    <source>
        <dbReference type="EMBL" id="SCF19691.1"/>
    </source>
</evidence>
<feature type="domain" description="Acyl-CoA dehydrogenase/oxidase N-terminal" evidence="9">
    <location>
        <begin position="8"/>
        <end position="119"/>
    </location>
</feature>
<accession>A0A1C4YH68</accession>
<keyword evidence="5" id="KW-0560">Oxidoreductase</keyword>
<keyword evidence="3 5" id="KW-0285">Flavoprotein</keyword>
<evidence type="ECO:0000259" key="7">
    <source>
        <dbReference type="Pfam" id="PF00441"/>
    </source>
</evidence>
<evidence type="ECO:0000259" key="9">
    <source>
        <dbReference type="Pfam" id="PF02771"/>
    </source>
</evidence>
<dbReference type="EMBL" id="FMCT01000006">
    <property type="protein sequence ID" value="SCF19691.1"/>
    <property type="molecule type" value="Genomic_DNA"/>
</dbReference>
<comment type="cofactor">
    <cofactor evidence="1 5">
        <name>FAD</name>
        <dbReference type="ChEBI" id="CHEBI:57692"/>
    </cofactor>
</comment>
<dbReference type="Proteomes" id="UP000183585">
    <property type="component" value="Unassembled WGS sequence"/>
</dbReference>
<gene>
    <name evidence="10" type="ORF">GA0070563_106103</name>
</gene>